<feature type="repeat" description="ANK" evidence="3">
    <location>
        <begin position="785"/>
        <end position="824"/>
    </location>
</feature>
<feature type="domain" description="Nephrocystin 3-like N-terminal" evidence="6">
    <location>
        <begin position="190"/>
        <end position="355"/>
    </location>
</feature>
<dbReference type="SUPFAM" id="SSF48403">
    <property type="entry name" value="Ankyrin repeat"/>
    <property type="match status" value="1"/>
</dbReference>
<feature type="repeat" description="ANK" evidence="3">
    <location>
        <begin position="825"/>
        <end position="857"/>
    </location>
</feature>
<dbReference type="InterPro" id="IPR031348">
    <property type="entry name" value="PigL_N"/>
</dbReference>
<evidence type="ECO:0000256" key="2">
    <source>
        <dbReference type="ARBA" id="ARBA00023043"/>
    </source>
</evidence>
<feature type="repeat" description="ANK" evidence="3">
    <location>
        <begin position="925"/>
        <end position="957"/>
    </location>
</feature>
<dbReference type="GO" id="GO:0005634">
    <property type="term" value="C:nucleus"/>
    <property type="evidence" value="ECO:0007669"/>
    <property type="project" value="TreeGrafter"/>
</dbReference>
<dbReference type="EMBL" id="VNKQ01000012">
    <property type="protein sequence ID" value="KAG0647605.1"/>
    <property type="molecule type" value="Genomic_DNA"/>
</dbReference>
<dbReference type="InterPro" id="IPR054471">
    <property type="entry name" value="GPIID_WHD"/>
</dbReference>
<proteinExistence type="predicted"/>
<dbReference type="Gene3D" id="3.40.50.300">
    <property type="entry name" value="P-loop containing nucleotide triphosphate hydrolases"/>
    <property type="match status" value="1"/>
</dbReference>
<dbReference type="Pfam" id="PF17111">
    <property type="entry name" value="PigL_N"/>
    <property type="match status" value="1"/>
</dbReference>
<dbReference type="PANTHER" id="PTHR24201">
    <property type="entry name" value="ANK_REP_REGION DOMAIN-CONTAINING PROTEIN"/>
    <property type="match status" value="1"/>
</dbReference>
<dbReference type="Proteomes" id="UP000785200">
    <property type="component" value="Unassembled WGS sequence"/>
</dbReference>
<organism evidence="7 8">
    <name type="scientific">Hyphodiscus hymeniophilus</name>
    <dbReference type="NCBI Taxonomy" id="353542"/>
    <lineage>
        <taxon>Eukaryota</taxon>
        <taxon>Fungi</taxon>
        <taxon>Dikarya</taxon>
        <taxon>Ascomycota</taxon>
        <taxon>Pezizomycotina</taxon>
        <taxon>Leotiomycetes</taxon>
        <taxon>Helotiales</taxon>
        <taxon>Hyphodiscaceae</taxon>
        <taxon>Hyphodiscus</taxon>
    </lineage>
</organism>
<evidence type="ECO:0000259" key="5">
    <source>
        <dbReference type="Pfam" id="PF22939"/>
    </source>
</evidence>
<feature type="domain" description="GPI inositol-deacylase winged helix" evidence="5">
    <location>
        <begin position="466"/>
        <end position="543"/>
    </location>
</feature>
<dbReference type="SUPFAM" id="SSF52540">
    <property type="entry name" value="P-loop containing nucleoside triphosphate hydrolases"/>
    <property type="match status" value="1"/>
</dbReference>
<evidence type="ECO:0000259" key="6">
    <source>
        <dbReference type="Pfam" id="PF24883"/>
    </source>
</evidence>
<dbReference type="Pfam" id="PF24883">
    <property type="entry name" value="NPHP3_N"/>
    <property type="match status" value="1"/>
</dbReference>
<dbReference type="Pfam" id="PF12796">
    <property type="entry name" value="Ank_2"/>
    <property type="match status" value="3"/>
</dbReference>
<feature type="repeat" description="ANK" evidence="3">
    <location>
        <begin position="752"/>
        <end position="784"/>
    </location>
</feature>
<feature type="domain" description="Azaphilone pigments biosynthesis cluster protein L N-terminal" evidence="4">
    <location>
        <begin position="12"/>
        <end position="126"/>
    </location>
</feature>
<accession>A0A9P6VH18</accession>
<feature type="repeat" description="ANK" evidence="3">
    <location>
        <begin position="653"/>
        <end position="685"/>
    </location>
</feature>
<keyword evidence="1" id="KW-0677">Repeat</keyword>
<feature type="repeat" description="ANK" evidence="3">
    <location>
        <begin position="858"/>
        <end position="891"/>
    </location>
</feature>
<dbReference type="Gene3D" id="1.25.40.20">
    <property type="entry name" value="Ankyrin repeat-containing domain"/>
    <property type="match status" value="3"/>
</dbReference>
<sequence>MSFGIGVGDFLAVLTLANKIRARFADAPEQLKAISDEIITLSDLLSDLEGSLSRQTLTNRQEKSLISLLARCHEILTDLEGVVDKNYYLNSSNVHGFRDKSRRMWKRLKWEPDDIQELRSDVALYVGLLIAFNGSLISKVTLETKSEVVRLHDRQDRREHDENAQKILDWLTPIDYTTQQSDFIRRRQDGTGKWLLESLEFQTWLEQRKQTLYCPGIPGAGKTMLTSIVIEELMTRFQCDDSIGIAYVYCNFNRNQEQKLDDLLLSLLKQLTRRTIPIHDSVEALYNNHAKTGSRPSTDSILTVLHSVITGFSKVFIVVNALDECQVKDGCRPRFISNILDLHSECGANILTTSRFVPDITELFKNAHQLEIRASEEDVRRYVDGHILRLSRCVLRSVELQEKIKTRIIETVDGMFLLAQLHLGSLIDKTTPRAITRALKQLPKGSRALDQAYEEAMRRIQGQEDGFTELAVRTLSWITCAKRPLSSREFEHALAVEAGDTELGYDNLPNIDEAVSKCAGLVTIEEESDIVRLVHYTTQEYFERTQQQWFPEAETEIATTCLTYLGFDTFDTGVCKEQESFKARVREFAFYDYAAKNWGIHAAQASNLADVLVLRFLNSGAKITASIEAVKSNGIKGYQNGYYNENYRKYYQAWFTGLHVAAYLGLDRAITALLRNGRDIDSEDSNGQSPLFWVIEKGDHKVAKLLLEYGARVDVEDAEQETPLSWAAIHGHDTVVKLLLENGADLETRDQFGLTPLSSAADCGHKEVTRLLLTAGANIESKDTDGRTPLFKAATRGSLFEADATSGVVRLLLEAGADLDSKNTYGRTPLFEAAGLGHEEVVRLLLEAGADRESKDDLGHTPLFAAAATFIHDEVIRLLLEAGADLENKDKLGRTPLFEAIEKGVAEAVQLLLEAGADLKSKDNLGRTPLFYAAQRGKVEAVQLLLEAGANRWAKDNDGWTALSMAGEK</sequence>
<dbReference type="PROSITE" id="PS50088">
    <property type="entry name" value="ANK_REPEAT"/>
    <property type="match status" value="9"/>
</dbReference>
<feature type="repeat" description="ANK" evidence="3">
    <location>
        <begin position="719"/>
        <end position="751"/>
    </location>
</feature>
<keyword evidence="8" id="KW-1185">Reference proteome</keyword>
<dbReference type="SMART" id="SM00248">
    <property type="entry name" value="ANK"/>
    <property type="match status" value="9"/>
</dbReference>
<dbReference type="OrthoDB" id="195446at2759"/>
<evidence type="ECO:0000313" key="7">
    <source>
        <dbReference type="EMBL" id="KAG0647605.1"/>
    </source>
</evidence>
<dbReference type="PROSITE" id="PS50297">
    <property type="entry name" value="ANK_REP_REGION"/>
    <property type="match status" value="8"/>
</dbReference>
<dbReference type="InterPro" id="IPR002110">
    <property type="entry name" value="Ankyrin_rpt"/>
</dbReference>
<keyword evidence="2 3" id="KW-0040">ANK repeat</keyword>
<dbReference type="InterPro" id="IPR036770">
    <property type="entry name" value="Ankyrin_rpt-contain_sf"/>
</dbReference>
<protein>
    <submittedName>
        <fullName evidence="7">Ankyrin repeat domain-containing</fullName>
    </submittedName>
</protein>
<dbReference type="PRINTS" id="PR01415">
    <property type="entry name" value="ANKYRIN"/>
</dbReference>
<dbReference type="Pfam" id="PF00023">
    <property type="entry name" value="Ank"/>
    <property type="match status" value="1"/>
</dbReference>
<dbReference type="InterPro" id="IPR027417">
    <property type="entry name" value="P-loop_NTPase"/>
</dbReference>
<evidence type="ECO:0000256" key="1">
    <source>
        <dbReference type="ARBA" id="ARBA00022737"/>
    </source>
</evidence>
<dbReference type="PANTHER" id="PTHR24201:SF16">
    <property type="entry name" value="ANKYRIN-1-LIKE-RELATED"/>
    <property type="match status" value="1"/>
</dbReference>
<dbReference type="InterPro" id="IPR050776">
    <property type="entry name" value="Ank_Repeat/CDKN_Inhibitor"/>
</dbReference>
<feature type="repeat" description="ANK" evidence="3">
    <location>
        <begin position="686"/>
        <end position="718"/>
    </location>
</feature>
<reference evidence="7" key="1">
    <citation type="submission" date="2019-07" db="EMBL/GenBank/DDBJ databases">
        <title>Hyphodiscus hymeniophilus genome sequencing and assembly.</title>
        <authorList>
            <person name="Kramer G."/>
            <person name="Nodwell J."/>
        </authorList>
    </citation>
    <scope>NUCLEOTIDE SEQUENCE</scope>
    <source>
        <strain evidence="7">ATCC 34498</strain>
    </source>
</reference>
<evidence type="ECO:0000313" key="8">
    <source>
        <dbReference type="Proteomes" id="UP000785200"/>
    </source>
</evidence>
<feature type="repeat" description="ANK" evidence="3">
    <location>
        <begin position="892"/>
        <end position="924"/>
    </location>
</feature>
<dbReference type="InterPro" id="IPR056884">
    <property type="entry name" value="NPHP3-like_N"/>
</dbReference>
<comment type="caution">
    <text evidence="7">The sequence shown here is derived from an EMBL/GenBank/DDBJ whole genome shotgun (WGS) entry which is preliminary data.</text>
</comment>
<dbReference type="AlphaFoldDB" id="A0A9P6VH18"/>
<gene>
    <name evidence="7" type="ORF">D0Z07_6861</name>
</gene>
<name>A0A9P6VH18_9HELO</name>
<dbReference type="Pfam" id="PF22939">
    <property type="entry name" value="WHD_GPIID"/>
    <property type="match status" value="1"/>
</dbReference>
<evidence type="ECO:0000256" key="3">
    <source>
        <dbReference type="PROSITE-ProRule" id="PRU00023"/>
    </source>
</evidence>
<evidence type="ECO:0000259" key="4">
    <source>
        <dbReference type="Pfam" id="PF17111"/>
    </source>
</evidence>